<dbReference type="PANTHER" id="PTHR24305:SF166">
    <property type="entry name" value="CYTOCHROME P450 12A4, MITOCHONDRIAL-RELATED"/>
    <property type="match status" value="1"/>
</dbReference>
<keyword evidence="4 5" id="KW-0408">Iron</keyword>
<keyword evidence="7" id="KW-0812">Transmembrane</keyword>
<dbReference type="Pfam" id="PF00067">
    <property type="entry name" value="p450"/>
    <property type="match status" value="1"/>
</dbReference>
<gene>
    <name evidence="8" type="primary">gsfF_2</name>
    <name evidence="8" type="ORF">DIS24_g8852</name>
</gene>
<dbReference type="Gene3D" id="1.10.630.10">
    <property type="entry name" value="Cytochrome P450"/>
    <property type="match status" value="1"/>
</dbReference>
<dbReference type="AlphaFoldDB" id="A0AA39XZY1"/>
<evidence type="ECO:0000256" key="2">
    <source>
        <dbReference type="ARBA" id="ARBA00010617"/>
    </source>
</evidence>
<keyword evidence="7" id="KW-0472">Membrane</keyword>
<evidence type="ECO:0000256" key="6">
    <source>
        <dbReference type="RuleBase" id="RU000461"/>
    </source>
</evidence>
<sequence>MDPHPALSTKSVVGYIQPSTLAALFFSYVLITITYRIFFHPLHRIPGPFLAKFTELWRTRKYLAGNWHSDILDLHRKYGPVVRISPNEVSFVDKEALAQVYGYTKSAKKSSWYDTWKIPGVENSFFNETDPRYHSFLRKRVSATYSMTGILHMEKGIQGVADLLWQRFREFARSGVVVGFHDWVPYFAFDVVGQVALGGPIGFIEASGDPESIIPAVHSYFFLASNMGYLPGQTRTFFNPLVQKALGMFGDNTDGVTFLNGWMLNQMHRRRERGPPKDGEKGDMLDHFLAMKCTDGNPAPDSQVLAEMGNIIGAGADTTAIGIRSVIGQLMLHEDSYKRVQEEIDEAYRLHGFSDEPGSGGIPFAVAEKLPFLNACVKEALRLHPSILYQLPRETPPQGITIKDYYIPAGTTVSMSPLSQNRCTEVFGEDADAWRPERWIAGEGSTEQRVREMNKFDTTFGYGSRTCVGKNLALVEIHKFTAQLLHQFDVELVNKERPWVLTSMWFSDQGEMFVRIKERK</sequence>
<dbReference type="PANTHER" id="PTHR24305">
    <property type="entry name" value="CYTOCHROME P450"/>
    <property type="match status" value="1"/>
</dbReference>
<dbReference type="SUPFAM" id="SSF48264">
    <property type="entry name" value="Cytochrome P450"/>
    <property type="match status" value="1"/>
</dbReference>
<dbReference type="PRINTS" id="PR00463">
    <property type="entry name" value="EP450I"/>
</dbReference>
<dbReference type="InterPro" id="IPR036396">
    <property type="entry name" value="Cyt_P450_sf"/>
</dbReference>
<dbReference type="InterPro" id="IPR017972">
    <property type="entry name" value="Cyt_P450_CS"/>
</dbReference>
<dbReference type="CDD" id="cd11060">
    <property type="entry name" value="CYP57A1-like"/>
    <property type="match status" value="1"/>
</dbReference>
<accession>A0AA39XZY1</accession>
<feature type="binding site" description="axial binding residue" evidence="5">
    <location>
        <position position="467"/>
    </location>
    <ligand>
        <name>heme</name>
        <dbReference type="ChEBI" id="CHEBI:30413"/>
    </ligand>
    <ligandPart>
        <name>Fe</name>
        <dbReference type="ChEBI" id="CHEBI:18248"/>
    </ligandPart>
</feature>
<comment type="caution">
    <text evidence="8">The sequence shown here is derived from an EMBL/GenBank/DDBJ whole genome shotgun (WGS) entry which is preliminary data.</text>
</comment>
<comment type="similarity">
    <text evidence="2 6">Belongs to the cytochrome P450 family.</text>
</comment>
<evidence type="ECO:0000256" key="5">
    <source>
        <dbReference type="PIRSR" id="PIRSR602401-1"/>
    </source>
</evidence>
<comment type="cofactor">
    <cofactor evidence="1 5">
        <name>heme</name>
        <dbReference type="ChEBI" id="CHEBI:30413"/>
    </cofactor>
</comment>
<dbReference type="PROSITE" id="PS00086">
    <property type="entry name" value="CYTOCHROME_P450"/>
    <property type="match status" value="1"/>
</dbReference>
<feature type="transmembrane region" description="Helical" evidence="7">
    <location>
        <begin position="20"/>
        <end position="39"/>
    </location>
</feature>
<keyword evidence="6" id="KW-0560">Oxidoreductase</keyword>
<organism evidence="8 9">
    <name type="scientific">Lasiodiplodia hormozganensis</name>
    <dbReference type="NCBI Taxonomy" id="869390"/>
    <lineage>
        <taxon>Eukaryota</taxon>
        <taxon>Fungi</taxon>
        <taxon>Dikarya</taxon>
        <taxon>Ascomycota</taxon>
        <taxon>Pezizomycotina</taxon>
        <taxon>Dothideomycetes</taxon>
        <taxon>Dothideomycetes incertae sedis</taxon>
        <taxon>Botryosphaeriales</taxon>
        <taxon>Botryosphaeriaceae</taxon>
        <taxon>Lasiodiplodia</taxon>
    </lineage>
</organism>
<dbReference type="PRINTS" id="PR00385">
    <property type="entry name" value="P450"/>
</dbReference>
<dbReference type="InterPro" id="IPR050121">
    <property type="entry name" value="Cytochrome_P450_monoxygenase"/>
</dbReference>
<keyword evidence="9" id="KW-1185">Reference proteome</keyword>
<dbReference type="GO" id="GO:0005506">
    <property type="term" value="F:iron ion binding"/>
    <property type="evidence" value="ECO:0007669"/>
    <property type="project" value="InterPro"/>
</dbReference>
<dbReference type="Proteomes" id="UP001175001">
    <property type="component" value="Unassembled WGS sequence"/>
</dbReference>
<evidence type="ECO:0000256" key="1">
    <source>
        <dbReference type="ARBA" id="ARBA00001971"/>
    </source>
</evidence>
<evidence type="ECO:0000256" key="4">
    <source>
        <dbReference type="ARBA" id="ARBA00023004"/>
    </source>
</evidence>
<keyword evidence="6 8" id="KW-0503">Monooxygenase</keyword>
<evidence type="ECO:0000313" key="8">
    <source>
        <dbReference type="EMBL" id="KAK0642641.1"/>
    </source>
</evidence>
<dbReference type="InterPro" id="IPR001128">
    <property type="entry name" value="Cyt_P450"/>
</dbReference>
<protein>
    <submittedName>
        <fullName evidence="8">Cytochrome P450 monooxygenase gsfF</fullName>
    </submittedName>
</protein>
<evidence type="ECO:0000256" key="3">
    <source>
        <dbReference type="ARBA" id="ARBA00022723"/>
    </source>
</evidence>
<evidence type="ECO:0000313" key="9">
    <source>
        <dbReference type="Proteomes" id="UP001175001"/>
    </source>
</evidence>
<reference evidence="8" key="1">
    <citation type="submission" date="2023-06" db="EMBL/GenBank/DDBJ databases">
        <title>Multi-omics analyses reveal the molecular pathogenesis toolkit of Lasiodiplodia hormozganensis, a cross-kingdom pathogen.</title>
        <authorList>
            <person name="Felix C."/>
            <person name="Meneses R."/>
            <person name="Goncalves M.F.M."/>
            <person name="Tilleman L."/>
            <person name="Duarte A.S."/>
            <person name="Jorrin-Novo J.V."/>
            <person name="Van De Peer Y."/>
            <person name="Deforce D."/>
            <person name="Van Nieuwerburgh F."/>
            <person name="Esteves A.C."/>
            <person name="Alves A."/>
        </authorList>
    </citation>
    <scope>NUCLEOTIDE SEQUENCE</scope>
    <source>
        <strain evidence="8">CBS 339.90</strain>
    </source>
</reference>
<dbReference type="InterPro" id="IPR002401">
    <property type="entry name" value="Cyt_P450_E_grp-I"/>
</dbReference>
<proteinExistence type="inferred from homology"/>
<keyword evidence="5 6" id="KW-0349">Heme</keyword>
<evidence type="ECO:0000256" key="7">
    <source>
        <dbReference type="SAM" id="Phobius"/>
    </source>
</evidence>
<dbReference type="GO" id="GO:0020037">
    <property type="term" value="F:heme binding"/>
    <property type="evidence" value="ECO:0007669"/>
    <property type="project" value="InterPro"/>
</dbReference>
<dbReference type="GO" id="GO:0016705">
    <property type="term" value="F:oxidoreductase activity, acting on paired donors, with incorporation or reduction of molecular oxygen"/>
    <property type="evidence" value="ECO:0007669"/>
    <property type="project" value="InterPro"/>
</dbReference>
<name>A0AA39XZY1_9PEZI</name>
<dbReference type="GO" id="GO:0004497">
    <property type="term" value="F:monooxygenase activity"/>
    <property type="evidence" value="ECO:0007669"/>
    <property type="project" value="UniProtKB-KW"/>
</dbReference>
<dbReference type="EMBL" id="JAUJDW010000070">
    <property type="protein sequence ID" value="KAK0642641.1"/>
    <property type="molecule type" value="Genomic_DNA"/>
</dbReference>
<keyword evidence="7" id="KW-1133">Transmembrane helix</keyword>
<keyword evidence="3 5" id="KW-0479">Metal-binding</keyword>